<feature type="signal peptide" evidence="2">
    <location>
        <begin position="1"/>
        <end position="28"/>
    </location>
</feature>
<comment type="caution">
    <text evidence="3">The sequence shown here is derived from an EMBL/GenBank/DDBJ whole genome shotgun (WGS) entry which is preliminary data.</text>
</comment>
<dbReference type="PROSITE" id="PS51257">
    <property type="entry name" value="PROKAR_LIPOPROTEIN"/>
    <property type="match status" value="1"/>
</dbReference>
<evidence type="ECO:0000256" key="1">
    <source>
        <dbReference type="SAM" id="MobiDB-lite"/>
    </source>
</evidence>
<dbReference type="OrthoDB" id="7433355at2"/>
<dbReference type="EMBL" id="NWMW01000001">
    <property type="protein sequence ID" value="PCD03774.1"/>
    <property type="molecule type" value="Genomic_DNA"/>
</dbReference>
<proteinExistence type="predicted"/>
<dbReference type="RefSeq" id="WP_096342178.1">
    <property type="nucleotide sequence ID" value="NZ_NWMW01000001.1"/>
</dbReference>
<organism evidence="3 4">
    <name type="scientific">Sphingomonas spermidinifaciens</name>
    <dbReference type="NCBI Taxonomy" id="1141889"/>
    <lineage>
        <taxon>Bacteria</taxon>
        <taxon>Pseudomonadati</taxon>
        <taxon>Pseudomonadota</taxon>
        <taxon>Alphaproteobacteria</taxon>
        <taxon>Sphingomonadales</taxon>
        <taxon>Sphingomonadaceae</taxon>
        <taxon>Sphingomonas</taxon>
    </lineage>
</organism>
<keyword evidence="4" id="KW-1185">Reference proteome</keyword>
<feature type="chain" id="PRO_5012517217" description="C-type lysozyme inhibitor domain-containing protein" evidence="2">
    <location>
        <begin position="29"/>
        <end position="126"/>
    </location>
</feature>
<keyword evidence="2" id="KW-0732">Signal</keyword>
<accession>A0A2A4B805</accession>
<dbReference type="Proteomes" id="UP000218366">
    <property type="component" value="Unassembled WGS sequence"/>
</dbReference>
<feature type="region of interest" description="Disordered" evidence="1">
    <location>
        <begin position="24"/>
        <end position="50"/>
    </location>
</feature>
<evidence type="ECO:0000313" key="4">
    <source>
        <dbReference type="Proteomes" id="UP000218366"/>
    </source>
</evidence>
<evidence type="ECO:0000256" key="2">
    <source>
        <dbReference type="SAM" id="SignalP"/>
    </source>
</evidence>
<dbReference type="AlphaFoldDB" id="A0A2A4B805"/>
<protein>
    <recommendedName>
        <fullName evidence="5">C-type lysozyme inhibitor domain-containing protein</fullName>
    </recommendedName>
</protein>
<sequence>MTPCRIRIAGAGLALALALSACSEQAQKGPPTEQEIHAGDSGVPSGAPGRHLYRCDDDGTLIVDFKDQGLTVEFRRDAKAAPTVLTAPMQGLQYVGDAQSATFAGNQIRIEAPGKRPVVCMKENAS</sequence>
<reference evidence="3 4" key="1">
    <citation type="submission" date="2017-09" db="EMBL/GenBank/DDBJ databases">
        <title>Sphingomonas spermidinifaciens 9NM-10, whole genome shotgun sequence.</title>
        <authorList>
            <person name="Feng G."/>
            <person name="Zhu H."/>
        </authorList>
    </citation>
    <scope>NUCLEOTIDE SEQUENCE [LARGE SCALE GENOMIC DNA]</scope>
    <source>
        <strain evidence="3 4">9NM-10</strain>
    </source>
</reference>
<evidence type="ECO:0008006" key="5">
    <source>
        <dbReference type="Google" id="ProtNLM"/>
    </source>
</evidence>
<evidence type="ECO:0000313" key="3">
    <source>
        <dbReference type="EMBL" id="PCD03774.1"/>
    </source>
</evidence>
<gene>
    <name evidence="3" type="ORF">COC42_05365</name>
</gene>
<name>A0A2A4B805_9SPHN</name>